<name>A0ABV2D3V5_9SPHN</name>
<dbReference type="PANTHER" id="PTHR30069">
    <property type="entry name" value="TONB-DEPENDENT OUTER MEMBRANE RECEPTOR"/>
    <property type="match status" value="1"/>
</dbReference>
<evidence type="ECO:0000256" key="8">
    <source>
        <dbReference type="ARBA" id="ARBA00023170"/>
    </source>
</evidence>
<keyword evidence="9" id="KW-0998">Cell outer membrane</keyword>
<evidence type="ECO:0000256" key="5">
    <source>
        <dbReference type="ARBA" id="ARBA00022729"/>
    </source>
</evidence>
<dbReference type="PANTHER" id="PTHR30069:SF29">
    <property type="entry name" value="HEMOGLOBIN AND HEMOGLOBIN-HAPTOGLOBIN-BINDING PROTEIN 1-RELATED"/>
    <property type="match status" value="1"/>
</dbReference>
<dbReference type="Gene3D" id="2.170.130.10">
    <property type="entry name" value="TonB-dependent receptor, plug domain"/>
    <property type="match status" value="1"/>
</dbReference>
<dbReference type="InterPro" id="IPR036942">
    <property type="entry name" value="Beta-barrel_TonB_sf"/>
</dbReference>
<feature type="domain" description="TonB-dependent receptor-like beta-barrel" evidence="11">
    <location>
        <begin position="245"/>
        <end position="595"/>
    </location>
</feature>
<feature type="region of interest" description="Disordered" evidence="10">
    <location>
        <begin position="621"/>
        <end position="701"/>
    </location>
</feature>
<dbReference type="Gene3D" id="2.40.170.20">
    <property type="entry name" value="TonB-dependent receptor, beta-barrel domain"/>
    <property type="match status" value="1"/>
</dbReference>
<keyword evidence="8 12" id="KW-0675">Receptor</keyword>
<comment type="subcellular location">
    <subcellularLocation>
        <location evidence="1">Cell outer membrane</location>
        <topology evidence="1">Multi-pass membrane protein</topology>
    </subcellularLocation>
</comment>
<dbReference type="InterPro" id="IPR000531">
    <property type="entry name" value="Beta-barrel_TonB"/>
</dbReference>
<evidence type="ECO:0000256" key="2">
    <source>
        <dbReference type="ARBA" id="ARBA00022448"/>
    </source>
</evidence>
<dbReference type="EMBL" id="JBEWLY010000023">
    <property type="protein sequence ID" value="MET1756537.1"/>
    <property type="molecule type" value="Genomic_DNA"/>
</dbReference>
<feature type="compositionally biased region" description="Gly residues" evidence="10">
    <location>
        <begin position="688"/>
        <end position="698"/>
    </location>
</feature>
<evidence type="ECO:0000256" key="3">
    <source>
        <dbReference type="ARBA" id="ARBA00022452"/>
    </source>
</evidence>
<organism evidence="12 13">
    <name type="scientific">Novosphingobium kalidii</name>
    <dbReference type="NCBI Taxonomy" id="3230299"/>
    <lineage>
        <taxon>Bacteria</taxon>
        <taxon>Pseudomonadati</taxon>
        <taxon>Pseudomonadota</taxon>
        <taxon>Alphaproteobacteria</taxon>
        <taxon>Sphingomonadales</taxon>
        <taxon>Sphingomonadaceae</taxon>
        <taxon>Novosphingobium</taxon>
    </lineage>
</organism>
<evidence type="ECO:0000259" key="11">
    <source>
        <dbReference type="Pfam" id="PF00593"/>
    </source>
</evidence>
<feature type="compositionally biased region" description="Low complexity" evidence="10">
    <location>
        <begin position="673"/>
        <end position="686"/>
    </location>
</feature>
<feature type="compositionally biased region" description="Acidic residues" evidence="10">
    <location>
        <begin position="19"/>
        <end position="30"/>
    </location>
</feature>
<feature type="region of interest" description="Disordered" evidence="10">
    <location>
        <begin position="1"/>
        <end position="30"/>
    </location>
</feature>
<keyword evidence="13" id="KW-1185">Reference proteome</keyword>
<evidence type="ECO:0000256" key="9">
    <source>
        <dbReference type="ARBA" id="ARBA00023237"/>
    </source>
</evidence>
<accession>A0ABV2D3V5</accession>
<protein>
    <submittedName>
        <fullName evidence="12">TonB-dependent receptor</fullName>
    </submittedName>
</protein>
<dbReference type="RefSeq" id="WP_353985027.1">
    <property type="nucleotide sequence ID" value="NZ_JBEWLY010000023.1"/>
</dbReference>
<evidence type="ECO:0000256" key="4">
    <source>
        <dbReference type="ARBA" id="ARBA00022692"/>
    </source>
</evidence>
<keyword evidence="5" id="KW-0732">Signal</keyword>
<keyword evidence="3" id="KW-1134">Transmembrane beta strand</keyword>
<evidence type="ECO:0000256" key="7">
    <source>
        <dbReference type="ARBA" id="ARBA00023136"/>
    </source>
</evidence>
<feature type="compositionally biased region" description="Low complexity" evidence="10">
    <location>
        <begin position="1"/>
        <end position="18"/>
    </location>
</feature>
<gene>
    <name evidence="12" type="ORF">ABVV53_13925</name>
</gene>
<dbReference type="InterPro" id="IPR037066">
    <property type="entry name" value="Plug_dom_sf"/>
</dbReference>
<keyword evidence="4" id="KW-0812">Transmembrane</keyword>
<dbReference type="InterPro" id="IPR039426">
    <property type="entry name" value="TonB-dep_rcpt-like"/>
</dbReference>
<dbReference type="Proteomes" id="UP001548713">
    <property type="component" value="Unassembled WGS sequence"/>
</dbReference>
<comment type="caution">
    <text evidence="12">The sequence shown here is derived from an EMBL/GenBank/DDBJ whole genome shotgun (WGS) entry which is preliminary data.</text>
</comment>
<sequence>MVVHAQEAAQTGAPAAQPAEEEEEEPGEYDGTDEIVVIAGRLRGEIDVPQQPVAVFEEQDIAAYGATSISELLDAISPQTGSGRGRGGGRPVILLNGQRISSFRELRSIPPEAIRRMQVLPEEVALRFGYPPNQRVVNIILKDNFSSKQLAGEFNYPTRGGYSNYELEGSLFRIDGQRRTTLEAKITETSLLTEAERNIDVAGDSEIPAVAGDPDPARYRSLAAESREITLGGTSAMGLGEDGLGGSLTVNGAYTRTDTRSLSGLDTVLLIGPNGTTARRNLEGALRTRVGTDAFEGGLAYNRLVGTWQLSATLDAGYTTTTTRVDRRRDLTGLRDAALTGTLDILGPLPPVPSAGYDTARSEDLSASSLVTLAGNVLRLPAGDVAATVRAGFDYNRSDNEDTRSSLGAFILDRSVASAGVNLALPLTSRREDVLGAVGDIALNLNAGFDHLSDFGTLTEWSAGVTWAPTEKLSLQASYIVNEAAPSLGQLASPQVRSYNVTAYDFIRNETALVTVLSGGNPDLLAERQRDIKLALNWDLPVLERSNLVIEYFRNRSSGVTQSFPLLTPAVEAAFPGRVSRDASGRLIAIDRRSVTFDEIASSRLRWGLNFGGQFGSVTESSAAAGGRGGGGDRRGAGAFPGERLNRPAPSGEASPAGGERTSRSDAERANIPPEGGREAAAPEAGRGPRGPGYGPMGRGAQRGRWNVSVYHTWRFTDTIRIAPGALELNQLEGDAISSGGVPRHALEFEGGLFKDGYGLRVNGKWNAPARVNGSGLPGSSDLRFGSTFNIGLRMFVDLGQQESLVQSSPFFKNARLSLTVDNLFDQRQRVTDENGVVPLAYQAAYREPQGRIVGIDLRKMF</sequence>
<dbReference type="SUPFAM" id="SSF56935">
    <property type="entry name" value="Porins"/>
    <property type="match status" value="1"/>
</dbReference>
<proteinExistence type="predicted"/>
<evidence type="ECO:0000313" key="13">
    <source>
        <dbReference type="Proteomes" id="UP001548713"/>
    </source>
</evidence>
<keyword evidence="7" id="KW-0472">Membrane</keyword>
<keyword evidence="6" id="KW-0798">TonB box</keyword>
<evidence type="ECO:0000256" key="10">
    <source>
        <dbReference type="SAM" id="MobiDB-lite"/>
    </source>
</evidence>
<reference evidence="12 13" key="1">
    <citation type="submission" date="2024-07" db="EMBL/GenBank/DDBJ databases">
        <title>Novosphingobium kalidii RD2P27.</title>
        <authorList>
            <person name="Sun J.-Q."/>
        </authorList>
    </citation>
    <scope>NUCLEOTIDE SEQUENCE [LARGE SCALE GENOMIC DNA]</scope>
    <source>
        <strain evidence="12 13">RD2P27</strain>
    </source>
</reference>
<evidence type="ECO:0000256" key="6">
    <source>
        <dbReference type="ARBA" id="ARBA00023077"/>
    </source>
</evidence>
<dbReference type="Pfam" id="PF00593">
    <property type="entry name" value="TonB_dep_Rec_b-barrel"/>
    <property type="match status" value="1"/>
</dbReference>
<keyword evidence="2" id="KW-0813">Transport</keyword>
<evidence type="ECO:0000313" key="12">
    <source>
        <dbReference type="EMBL" id="MET1756537.1"/>
    </source>
</evidence>
<evidence type="ECO:0000256" key="1">
    <source>
        <dbReference type="ARBA" id="ARBA00004571"/>
    </source>
</evidence>